<accession>A0A074MVB6</accession>
<evidence type="ECO:0000313" key="3">
    <source>
        <dbReference type="Proteomes" id="UP000027647"/>
    </source>
</evidence>
<comment type="caution">
    <text evidence="2">The sequence shown here is derived from an EMBL/GenBank/DDBJ whole genome shotgun (WGS) entry which is preliminary data.</text>
</comment>
<dbReference type="Pfam" id="PF14542">
    <property type="entry name" value="Acetyltransf_CG"/>
    <property type="match status" value="1"/>
</dbReference>
<feature type="domain" description="N-acetyltransferase" evidence="1">
    <location>
        <begin position="13"/>
        <end position="101"/>
    </location>
</feature>
<keyword evidence="2" id="KW-0808">Transferase</keyword>
<dbReference type="AlphaFoldDB" id="A0A074MVB6"/>
<name>A0A074MVB6_ERYLO</name>
<dbReference type="InterPro" id="IPR016181">
    <property type="entry name" value="Acyl_CoA_acyltransferase"/>
</dbReference>
<dbReference type="PANTHER" id="PTHR31435">
    <property type="entry name" value="PROTEIN NATD1"/>
    <property type="match status" value="1"/>
</dbReference>
<protein>
    <submittedName>
        <fullName evidence="2">Acetyltransferase</fullName>
    </submittedName>
</protein>
<dbReference type="PROSITE" id="PS51729">
    <property type="entry name" value="GNAT_YJDJ"/>
    <property type="match status" value="1"/>
</dbReference>
<evidence type="ECO:0000259" key="1">
    <source>
        <dbReference type="PROSITE" id="PS51729"/>
    </source>
</evidence>
<dbReference type="EMBL" id="JMIW01000005">
    <property type="protein sequence ID" value="KEO89542.1"/>
    <property type="molecule type" value="Genomic_DNA"/>
</dbReference>
<dbReference type="CDD" id="cd04301">
    <property type="entry name" value="NAT_SF"/>
    <property type="match status" value="1"/>
</dbReference>
<dbReference type="InterPro" id="IPR045057">
    <property type="entry name" value="Gcn5-rel_NAT"/>
</dbReference>
<reference evidence="2 3" key="1">
    <citation type="submission" date="2014-04" db="EMBL/GenBank/DDBJ databases">
        <title>A comprehensive comparison of genomes of Erythrobacter spp. strains.</title>
        <authorList>
            <person name="Zheng Q."/>
        </authorList>
    </citation>
    <scope>NUCLEOTIDE SEQUENCE [LARGE SCALE GENOMIC DNA]</scope>
    <source>
        <strain evidence="2 3">DSM 6997</strain>
    </source>
</reference>
<dbReference type="SUPFAM" id="SSF55729">
    <property type="entry name" value="Acyl-CoA N-acyltransferases (Nat)"/>
    <property type="match status" value="1"/>
</dbReference>
<dbReference type="Gene3D" id="3.40.630.30">
    <property type="match status" value="1"/>
</dbReference>
<proteinExistence type="predicted"/>
<dbReference type="eggNOG" id="COG2388">
    <property type="taxonomic scope" value="Bacteria"/>
</dbReference>
<evidence type="ECO:0000313" key="2">
    <source>
        <dbReference type="EMBL" id="KEO89542.1"/>
    </source>
</evidence>
<sequence>MDEITITQQPGGQNSRQGGKYIAEVAGESATGYLEWEPQNEGVRVATHTIVPKEIGGRGVAAHLVKALIADARAHGFKVVPQCWYVAKKFDENPEWADLRA</sequence>
<dbReference type="Proteomes" id="UP000027647">
    <property type="component" value="Unassembled WGS sequence"/>
</dbReference>
<dbReference type="OrthoDB" id="9800945at2"/>
<dbReference type="STRING" id="1044.EH31_12935"/>
<dbReference type="PANTHER" id="PTHR31435:SF9">
    <property type="entry name" value="PROTEIN NATD1"/>
    <property type="match status" value="1"/>
</dbReference>
<organism evidence="2 3">
    <name type="scientific">Erythrobacter longus</name>
    <dbReference type="NCBI Taxonomy" id="1044"/>
    <lineage>
        <taxon>Bacteria</taxon>
        <taxon>Pseudomonadati</taxon>
        <taxon>Pseudomonadota</taxon>
        <taxon>Alphaproteobacteria</taxon>
        <taxon>Sphingomonadales</taxon>
        <taxon>Erythrobacteraceae</taxon>
        <taxon>Erythrobacter/Porphyrobacter group</taxon>
        <taxon>Erythrobacter</taxon>
    </lineage>
</organism>
<keyword evidence="3" id="KW-1185">Reference proteome</keyword>
<gene>
    <name evidence="2" type="ORF">EH31_12935</name>
</gene>
<dbReference type="InterPro" id="IPR031165">
    <property type="entry name" value="GNAT_YJDJ"/>
</dbReference>
<dbReference type="GO" id="GO:0016740">
    <property type="term" value="F:transferase activity"/>
    <property type="evidence" value="ECO:0007669"/>
    <property type="project" value="UniProtKB-KW"/>
</dbReference>